<keyword evidence="4" id="KW-1185">Reference proteome</keyword>
<feature type="transmembrane region" description="Helical" evidence="2">
    <location>
        <begin position="474"/>
        <end position="498"/>
    </location>
</feature>
<keyword evidence="2" id="KW-0812">Transmembrane</keyword>
<dbReference type="EMBL" id="JAKNJB010000017">
    <property type="protein sequence ID" value="MCG4527566.1"/>
    <property type="molecule type" value="Genomic_DNA"/>
</dbReference>
<name>A0ABS9M9T4_9FIRM</name>
<gene>
    <name evidence="3" type="ORF">L0P79_10805</name>
</gene>
<organism evidence="3 4">
    <name type="scientific">Intestinimonas massiliensis</name>
    <name type="common">ex Afouda et al. 2020</name>
    <dbReference type="NCBI Taxonomy" id="1673721"/>
    <lineage>
        <taxon>Bacteria</taxon>
        <taxon>Bacillati</taxon>
        <taxon>Bacillota</taxon>
        <taxon>Clostridia</taxon>
        <taxon>Eubacteriales</taxon>
        <taxon>Intestinimonas</taxon>
    </lineage>
</organism>
<dbReference type="Proteomes" id="UP001200313">
    <property type="component" value="Unassembled WGS sequence"/>
</dbReference>
<keyword evidence="2" id="KW-0472">Membrane</keyword>
<feature type="compositionally biased region" description="Low complexity" evidence="1">
    <location>
        <begin position="1283"/>
        <end position="1295"/>
    </location>
</feature>
<feature type="region of interest" description="Disordered" evidence="1">
    <location>
        <begin position="1274"/>
        <end position="1348"/>
    </location>
</feature>
<evidence type="ECO:0000313" key="4">
    <source>
        <dbReference type="Proteomes" id="UP001200313"/>
    </source>
</evidence>
<feature type="compositionally biased region" description="Basic and acidic residues" evidence="1">
    <location>
        <begin position="1317"/>
        <end position="1331"/>
    </location>
</feature>
<feature type="transmembrane region" description="Helical" evidence="2">
    <location>
        <begin position="407"/>
        <end position="426"/>
    </location>
</feature>
<sequence length="1348" mass="140061">MSQTITSLPRRIWAFLTAMVIMLGVLVSGFVSPAWAPILPVQRSYIQTAVDTSAWEIVAAVVSHGVSTNGHPMEAKRIGKDLMEMLIKTKTPSDSNIISFLTGGTFEKQGGNTVDNLPLSFPGAISFSGWGNESRQADIDRAQLIRNSLIYDLNAAFKFVYGDQYGMYEPEGDTLDEQVKQYATDLGNFFSGLKPGGQWQEQGCSVVTTQEPKNPVDKNFHSNAGTDYYISIERTIGSQTETRTFQYRMLKGYGVDKSGLGQTRGDTLVRANDYYIHWGTLAVEAFANYVADDELRVTASNVNDGTPGIVEQAFAEGIASIVDWIANALGLWNFDELIFNGGVRGSSSYVGGVFPSSWQSVIWTFFFVAEIAAVIMLLYAIIFNVGKKAMSTMDPVARASAIEQIKYLFLVAFLLAVIPYVIPILIDTCAQLTGIFHDILGGKTAQERFQKLAANSGAGLGAILSYAVYLGAVIYFNVFYVFRALSLALMIVLMPIFISMMAISENKRRQTLDFFREFCANLFIQPLQALMLSFILLVPDSGRNIDSIVMAYVMIPLTNLLRQMFFGNSGGMADQVGQKGQRAGRGLMMLGAGLAAGAIGGGIRSLTGGKGGSDGKDDSKEGGDGKDGGGDGGAGGAGGAAAAKSSFGQRFLNETKAGRALATVGQGARNLTSKVGGLAPVQGVRNAANAIANSTGGQLLGAGAKALGGGAKVAAGVGVGMAAGTLGVVDRHFTGGALSKPLQQLGNKTVESGKSQVKGAGSDAAGAILGDPKPGSNDGSGTPPLGGGGEPALSPEAVAYKSSLENRGNYRDGDNVYGKGLAERSYNSKTGASTYTLDRDGQKAAGISFGKPSVGSAGQKQSNVHYDMSKMSQSDQARLREMQNTWENGSEEERAAMRAMGITGVEAATKRVNGEEVMTGANITYDSDKARDNLGISTRGGYSVTAHGDQAPALVPDMPSMLNSPKAAAALGASKMESMGFQTSTDANTGAVTMTAPAAKFQNTPMPESMAAQVASAKVGKDGSMSITMSQADMASAFGPVAASSNTMGSRAMAAGISPETSMGTPTTQPTMPTMVAPAVHTGTASLGNQGLNVTPSADGQTYTISGADVQAFQKAQVPAAMASHFSAPQVAEDGSASVTVPAADFVNAYTATGKGASQGSIPVATPAAHNLASQINAQPDVQAVAVGDAVNVRAGSLETFQGMKAAQPVVEHAAWNATVAPNGAINVQIPADVQAQAMNAATPTVQVGAVLDPATIPTADPVKVQPVRLESTMPVTTPPATAPAEQLTPTLSSLGQGGEQLLNGGGGGHPPAETPTPERIDGDGFHKEPEYNGPARGKSDLENRLPN</sequence>
<feature type="compositionally biased region" description="Basic and acidic residues" evidence="1">
    <location>
        <begin position="613"/>
        <end position="629"/>
    </location>
</feature>
<proteinExistence type="predicted"/>
<keyword evidence="2" id="KW-1133">Transmembrane helix</keyword>
<evidence type="ECO:0000256" key="1">
    <source>
        <dbReference type="SAM" id="MobiDB-lite"/>
    </source>
</evidence>
<protein>
    <recommendedName>
        <fullName evidence="5">TraG N-terminal Proteobacteria domain-containing protein</fullName>
    </recommendedName>
</protein>
<reference evidence="3 4" key="1">
    <citation type="submission" date="2022-01" db="EMBL/GenBank/DDBJ databases">
        <title>Collection of gut derived symbiotic bacterial strains cultured from healthy donors.</title>
        <authorList>
            <person name="Lin H."/>
            <person name="Kohout C."/>
            <person name="Waligurski E."/>
            <person name="Pamer E.G."/>
        </authorList>
    </citation>
    <scope>NUCLEOTIDE SEQUENCE [LARGE SCALE GENOMIC DNA]</scope>
    <source>
        <strain evidence="3 4">DFI.3.7</strain>
    </source>
</reference>
<dbReference type="RefSeq" id="WP_238074200.1">
    <property type="nucleotide sequence ID" value="NZ_JAKNJB010000017.1"/>
</dbReference>
<evidence type="ECO:0000256" key="2">
    <source>
        <dbReference type="SAM" id="Phobius"/>
    </source>
</evidence>
<feature type="transmembrane region" description="Helical" evidence="2">
    <location>
        <begin position="12"/>
        <end position="36"/>
    </location>
</feature>
<feature type="region of interest" description="Disordered" evidence="1">
    <location>
        <begin position="607"/>
        <end position="637"/>
    </location>
</feature>
<evidence type="ECO:0008006" key="5">
    <source>
        <dbReference type="Google" id="ProtNLM"/>
    </source>
</evidence>
<feature type="transmembrane region" description="Helical" evidence="2">
    <location>
        <begin position="362"/>
        <end position="386"/>
    </location>
</feature>
<feature type="compositionally biased region" description="Gly residues" evidence="1">
    <location>
        <begin position="1296"/>
        <end position="1310"/>
    </location>
</feature>
<evidence type="ECO:0000313" key="3">
    <source>
        <dbReference type="EMBL" id="MCG4527566.1"/>
    </source>
</evidence>
<comment type="caution">
    <text evidence="3">The sequence shown here is derived from an EMBL/GenBank/DDBJ whole genome shotgun (WGS) entry which is preliminary data.</text>
</comment>
<feature type="region of interest" description="Disordered" evidence="1">
    <location>
        <begin position="748"/>
        <end position="794"/>
    </location>
</feature>
<accession>A0ABS9M9T4</accession>
<feature type="compositionally biased region" description="Basic and acidic residues" evidence="1">
    <location>
        <begin position="1338"/>
        <end position="1348"/>
    </location>
</feature>